<dbReference type="PaxDb" id="4113-PGSC0003DMT400086088"/>
<organism evidence="1 2">
    <name type="scientific">Solanum tuberosum</name>
    <name type="common">Potato</name>
    <dbReference type="NCBI Taxonomy" id="4113"/>
    <lineage>
        <taxon>Eukaryota</taxon>
        <taxon>Viridiplantae</taxon>
        <taxon>Streptophyta</taxon>
        <taxon>Embryophyta</taxon>
        <taxon>Tracheophyta</taxon>
        <taxon>Spermatophyta</taxon>
        <taxon>Magnoliopsida</taxon>
        <taxon>eudicotyledons</taxon>
        <taxon>Gunneridae</taxon>
        <taxon>Pentapetalae</taxon>
        <taxon>asterids</taxon>
        <taxon>lamiids</taxon>
        <taxon>Solanales</taxon>
        <taxon>Solanaceae</taxon>
        <taxon>Solanoideae</taxon>
        <taxon>Solaneae</taxon>
        <taxon>Solanum</taxon>
    </lineage>
</organism>
<sequence>MVNGRAKSGSPNLSVLHPKYSARNPVLPFAEELLELCKFLGTVGDLETLAKEVWRVADVEVSSPDETNVQLLLLAYFLGQLAILEPSPRRFGESPIWNSARRTEHNLNYSFLLSLASNAPSYQSSMLLPNWVLLQGAYEPMQGMQLRLHHPFIGPKGLHPCEHPIKALKSVNGYP</sequence>
<name>M1DAY8_SOLTU</name>
<proteinExistence type="predicted"/>
<reference evidence="2" key="1">
    <citation type="journal article" date="2011" name="Nature">
        <title>Genome sequence and analysis of the tuber crop potato.</title>
        <authorList>
            <consortium name="The Potato Genome Sequencing Consortium"/>
        </authorList>
    </citation>
    <scope>NUCLEOTIDE SEQUENCE [LARGE SCALE GENOMIC DNA]</scope>
    <source>
        <strain evidence="2">cv. DM1-3 516 R44</strain>
    </source>
</reference>
<dbReference type="AlphaFoldDB" id="M1DAY8"/>
<evidence type="ECO:0000313" key="1">
    <source>
        <dbReference type="EnsemblPlants" id="PGSC0003DMT400086088"/>
    </source>
</evidence>
<reference evidence="1" key="2">
    <citation type="submission" date="2015-06" db="UniProtKB">
        <authorList>
            <consortium name="EnsemblPlants"/>
        </authorList>
    </citation>
    <scope>IDENTIFICATION</scope>
    <source>
        <strain evidence="1">DM1-3 516 R44</strain>
    </source>
</reference>
<dbReference type="Proteomes" id="UP000011115">
    <property type="component" value="Unassembled WGS sequence"/>
</dbReference>
<accession>M1DAY8</accession>
<protein>
    <submittedName>
        <fullName evidence="1">Uncharacterized protein</fullName>
    </submittedName>
</protein>
<dbReference type="HOGENOM" id="CLU_1535152_0_0_1"/>
<evidence type="ECO:0000313" key="2">
    <source>
        <dbReference type="Proteomes" id="UP000011115"/>
    </source>
</evidence>
<dbReference type="Gramene" id="PGSC0003DMT400086088">
    <property type="protein sequence ID" value="PGSC0003DMT400086088"/>
    <property type="gene ID" value="PGSC0003DMG400035659"/>
</dbReference>
<dbReference type="InParanoid" id="M1DAY8"/>
<keyword evidence="2" id="KW-1185">Reference proteome</keyword>
<dbReference type="EnsemblPlants" id="PGSC0003DMT400086088">
    <property type="protein sequence ID" value="PGSC0003DMT400086088"/>
    <property type="gene ID" value="PGSC0003DMG400035659"/>
</dbReference>